<evidence type="ECO:0000259" key="2">
    <source>
        <dbReference type="Pfam" id="PF25036"/>
    </source>
</evidence>
<dbReference type="OrthoDB" id="428159at2759"/>
<dbReference type="EMBL" id="JABWDY010010246">
    <property type="protein sequence ID" value="KAF5200811.1"/>
    <property type="molecule type" value="Genomic_DNA"/>
</dbReference>
<sequence length="3248" mass="363235">MFSIRSKLVSLLQPWLQSEPDLEVKLGFLRSHGNVKNLCFDISALNRLLDDSACFCFKEVRVQNVNFQFSSWSFPAFTLELSGLYVKLSARKPVGDGCKSKTSWSAKEKKAILSVLDPEGTLLHDAIERISVITSARNCLMSSLLNVILKHCRLSMHDVNLELQLSVTDDTVASFLKIKELSVEALHLQHTCLLKGLIGAILMHQKVCSLTLNATLFNIGLKREEHANRIFSIDDLSTSIKLKDLRLLDLIICVPQLHIAFSPIDLPILQVSDILKFKEVARARNGRELWNLAASRIHSLTSNPKLSLHKFVNAARQWLRYVHSYESLLSLIGYPAEMAFEKSSARMSHNKKFSVSVKNQLKEISEYEEDLSVAVLARARQIARHRAAIHDQQIASSIQPNLEANTNVFLKILSFLTITICFIFQLVMHIFSVGIILNRHSKVDGSSKVVLEDYNFHCCFNIRKLFITVYPITSGPSLIGGTSESPVRISHMNLLSFCVTLDVFSLIYTAGNVAQSLYLSCGDFKVNPTSIGPLKDRNVREEKSHSVKRKSKERLIDTEVIVWGEPAPKSPHTEQVVVDSFDTVGSASFLHMESYLEELWLNWKKLHNKFEGSNAQYIENPFLLCEIKSSLMDQSLDCQQIGLWKCNLSMGKLNVDLGHSSIISMALLLRQIQHVLHHNAGCGGSTVLSQSSGINEPEERKWQNLQTSYASGTKMAILRATPEKKIQIGIAIAGPKIRMSLLGGSHNAKEQNVNNIVTQGHSDFYIVFNLENIELCVWPTSKASLGASTQKSKVDDVGLENIRLNAPQLINTTEECLNEKFICEGSIALDSWIRMSGLTVYLEDLGENQQYQVLGLNSLFIHSLSTRKYTISFPTTAIALSTSLRGMAAGAIVLSYMDEYEIFFQVFECILSALSYAFTNLELLSGVYLRETEEFCGNDPDVFTHLSENGSFLILKCIQVVIDASFDFGSVDIIIHNSRKNHIVEYYKRTYGVSSKIMPIGRDIPEHGIAVAVQKTRAQLLWEEARVETCIGLSGLQLVIFSHQSQTGEHRNIYELRNVLYQSPNCLYELCMSSCSLTLCTGSHYTINSHSSGRSNYNAIDDLPLALLSEGSGLQSRDSNKRVRSIASDLLLSSCDNLLLINIDLGEILMVEHSLRNVLNRPHKETKLLSSLCIPMDDHTISWTIQGGLIILEMTALAMYIRCFSAYFLRIQNAPSILPSREFISSGRKSQAVKPYKELVRQSNHPSKEYHLNSTSSLPHSGTCDTYPQSKWILSEGLRLTLSQFSLILVIGNGSGAYLSPMDFYCSFHMKMSDILLYLSYFAGGVSQFVLEADFLFYIEFSNLRRKSSFDLSRFTVVSQHLRGTFQEHTDDVQVLRSSPVADSESPLRTASGDVSFGFQCTKSVSPICCDTSSSSPVPQKEFIVENDVAGHSHFIHGNYILKHAAASVLVEKAVSRPDVDQFQLNIDWIGSGSVSGLDITISLTEIEMILSLVDSLSDNLSGGDAGNSKQRHRSRNQGHNSVSEDKVPDGAIVAIQDLHQHTYFAVDGLENIYRAIGVIHYSLVGEKALFRVKHCSKKRWGSTASWFTLTSLHAKSDLEEPLRLNYRSGSGFVDISSNNDDSSLWRTFDYTPETYEADNDFESDSQSSKHTFYLVNKKCGRAVAFIDGVPEFVKKPGNPFKFKLFPDVSFAPHVLSLDPPSERTHDPDVLDQSHQTHQDEDQTSGVASNLPYISITMDKVVLTIVHELLDSNDKFPLLQACIDNIQLIVQVLSSKARVISTCTATILYFDAQGNLWREIVHPVDMCMFYHCRFEVQSSEIVSKGVPVHFYFRIKQVDVSLTELSLDILLFVTGELKMAGPFAVRTSTIFANCCKIENQSSLSLLCCFYDKQEATVSAKRSASIFIRPVALASRPENSSFLSVQLAALGDFTTSPIHVSLSNARVLAWRTRVISLQDSRSFPGPFVVVDVSKTTEDGLSVAVSPLLRIHNETGFSIEILFWRPKQKEAESASVMLRNGDTIDDSMAALDAINLHGGSKKALMSLILGNFLFSCRPVITEQSGDLGESISAEWSEDLKGGKVVCLSGIFDKLNYRFRQALGVKSGKISFSTVRCALSVEGAHITDLHFLIQTIGKDVPVLQPDELRDTTETRTLPVALQEQKEIFLLPTVQVTNYLQSEIHVLLTETQPDLSSTGGCNNIGKQATISYGSSANLYVNPAMIYFTVTLTEFNSKCKPVNSGDWVKKLQKKKSDLNYLDIDLDFGGGKCFASLRLSRSDRGVLEAAIFTSYVLQNDCELSLLCFASGQKPLSRLEIDKFGSNLPPDLGSFLPPKTTRSWFLKSNRMNLKLLDDKTSMALLDMDVLSGFTEICLETHVGENVTHISKLGVSLKPWNTNMSVSSQIVSIVPRYAVSNETDQTIFIRQCCLEEDLDGTIAVDGKQKAALHMKTGRNRRRERKLLDSLFRKHKNASEDYLIYIQFRLNDTGSSWSGPICIASLGRFFLKFRRHVDSLGSQSSPTTVQESKLMEFAVLHVVEEGPALVLHFDRPLNFTPPYRIENLLRNASITYYQKDSMDQDILGPGSSFGYVWDDLNLPHQLVVQITDMNLSREISLDKVRPWKPFFKVRQQRGLALDLPLEKKSRNQIKDKDEFFNLEMLKVGYEVYADGATRVLRICEFPGRGKEDSELRLCAKYQFRVSNLAIHILENKKQEENVREPSGYSPIVVARLGNINLDSMITDQNKYNQIRIQSINVDEKWVGAPFAAILRRNESDYSDTYENILQIVFVLLSTDSGVRKVKYASTVLQPVQLNLDEETLMRFVPFWRTSLSTSSTSQQYYFEHFEIHPIKVVASFLPGSSDASYSSSQETLRSFLHSVIKIPAVKDKNVELNGILLTHALVTVRELCFKCAQHYSWYAMRAVYIAKGSPLLPPAFASIFDDSASSSLDIFFDPSSGVVNVPGITIGMFKFISKCIDKKGFSGTKRYFGDLGKTIKTAGSNVLFAAVTEISDCVLKGAEANGFNGMVNGFHQGILRLAMEPSVLGTAVMEGGPDRKIKLDRSPGVDELYVEGYLQAMLDTIYKQEYLRVRVIDNQVILKNLPPNSSLLNEIMERVRSFLISKALLQGDPSTACRPLRHLRGETEWKIGPTILTLWEHLFVSFAIRMLRKKAVVYMANTNWKKISGGDSGKTIVPTSSGEKQGIKLNLKWGVRKFVFSGIVAYLDGRLCRCIPNAIVRRIVSGFLLSLLDDNNRD</sequence>
<feature type="region of interest" description="Disordered" evidence="1">
    <location>
        <begin position="1504"/>
        <end position="1526"/>
    </location>
</feature>
<feature type="region of interest" description="Disordered" evidence="1">
    <location>
        <begin position="1702"/>
        <end position="1725"/>
    </location>
</feature>
<evidence type="ECO:0000313" key="3">
    <source>
        <dbReference type="EMBL" id="KAF5200811.1"/>
    </source>
</evidence>
<evidence type="ECO:0000313" key="4">
    <source>
        <dbReference type="Proteomes" id="UP000554482"/>
    </source>
</evidence>
<dbReference type="InterPro" id="IPR009543">
    <property type="entry name" value="VPS13_VAB"/>
</dbReference>
<reference evidence="3 4" key="1">
    <citation type="submission" date="2020-06" db="EMBL/GenBank/DDBJ databases">
        <title>Transcriptomic and genomic resources for Thalictrum thalictroides and T. hernandezii: Facilitating candidate gene discovery in an emerging model plant lineage.</title>
        <authorList>
            <person name="Arias T."/>
            <person name="Riano-Pachon D.M."/>
            <person name="Di Stilio V.S."/>
        </authorList>
    </citation>
    <scope>NUCLEOTIDE SEQUENCE [LARGE SCALE GENOMIC DNA]</scope>
    <source>
        <strain evidence="4">cv. WT478/WT964</strain>
        <tissue evidence="3">Leaves</tissue>
    </source>
</reference>
<dbReference type="InterPro" id="IPR026847">
    <property type="entry name" value="VPS13"/>
</dbReference>
<dbReference type="Pfam" id="PF25036">
    <property type="entry name" value="VPS13_VAB"/>
    <property type="match status" value="1"/>
</dbReference>
<keyword evidence="4" id="KW-1185">Reference proteome</keyword>
<accession>A0A7J6WTS7</accession>
<dbReference type="GO" id="GO:0045053">
    <property type="term" value="P:protein retention in Golgi apparatus"/>
    <property type="evidence" value="ECO:0007669"/>
    <property type="project" value="TreeGrafter"/>
</dbReference>
<dbReference type="Proteomes" id="UP000554482">
    <property type="component" value="Unassembled WGS sequence"/>
</dbReference>
<dbReference type="GO" id="GO:0006623">
    <property type="term" value="P:protein targeting to vacuole"/>
    <property type="evidence" value="ECO:0007669"/>
    <property type="project" value="TreeGrafter"/>
</dbReference>
<dbReference type="PANTHER" id="PTHR16166:SF130">
    <property type="entry name" value="PROTEIN SORTING-ASSOCIATED PROTEIN, PUTATIVE (DUF1162)-RELATED"/>
    <property type="match status" value="1"/>
</dbReference>
<gene>
    <name evidence="3" type="ORF">FRX31_009596</name>
</gene>
<feature type="domain" description="Vacuolar protein sorting-associated protein 13 VPS13 adaptor binding" evidence="2">
    <location>
        <begin position="2162"/>
        <end position="2589"/>
    </location>
</feature>
<dbReference type="PANTHER" id="PTHR16166">
    <property type="entry name" value="VACUOLAR PROTEIN SORTING-ASSOCIATED PROTEIN VPS13"/>
    <property type="match status" value="1"/>
</dbReference>
<name>A0A7J6WTS7_THATH</name>
<evidence type="ECO:0000256" key="1">
    <source>
        <dbReference type="SAM" id="MobiDB-lite"/>
    </source>
</evidence>
<organism evidence="3 4">
    <name type="scientific">Thalictrum thalictroides</name>
    <name type="common">Rue-anemone</name>
    <name type="synonym">Anemone thalictroides</name>
    <dbReference type="NCBI Taxonomy" id="46969"/>
    <lineage>
        <taxon>Eukaryota</taxon>
        <taxon>Viridiplantae</taxon>
        <taxon>Streptophyta</taxon>
        <taxon>Embryophyta</taxon>
        <taxon>Tracheophyta</taxon>
        <taxon>Spermatophyta</taxon>
        <taxon>Magnoliopsida</taxon>
        <taxon>Ranunculales</taxon>
        <taxon>Ranunculaceae</taxon>
        <taxon>Thalictroideae</taxon>
        <taxon>Thalictrum</taxon>
    </lineage>
</organism>
<protein>
    <submittedName>
        <fullName evidence="3">Putative vacuolar protein sorting-associated protein</fullName>
    </submittedName>
</protein>
<proteinExistence type="predicted"/>
<comment type="caution">
    <text evidence="3">The sequence shown here is derived from an EMBL/GenBank/DDBJ whole genome shotgun (WGS) entry which is preliminary data.</text>
</comment>